<evidence type="ECO:0000256" key="1">
    <source>
        <dbReference type="ARBA" id="ARBA00004370"/>
    </source>
</evidence>
<evidence type="ECO:0000256" key="2">
    <source>
        <dbReference type="ARBA" id="ARBA00022729"/>
    </source>
</evidence>
<comment type="subcellular location">
    <subcellularLocation>
        <location evidence="1">Membrane</location>
    </subcellularLocation>
</comment>
<feature type="compositionally biased region" description="Basic and acidic residues" evidence="5">
    <location>
        <begin position="30"/>
        <end position="40"/>
    </location>
</feature>
<evidence type="ECO:0000256" key="6">
    <source>
        <dbReference type="SAM" id="Phobius"/>
    </source>
</evidence>
<dbReference type="GO" id="GO:0002323">
    <property type="term" value="P:natural killer cell activation involved in immune response"/>
    <property type="evidence" value="ECO:0007669"/>
    <property type="project" value="TreeGrafter"/>
</dbReference>
<feature type="transmembrane region" description="Helical" evidence="6">
    <location>
        <begin position="288"/>
        <end position="312"/>
    </location>
</feature>
<organism evidence="7 8">
    <name type="scientific">Taeniopygia guttata</name>
    <name type="common">Zebra finch</name>
    <name type="synonym">Poephila guttata</name>
    <dbReference type="NCBI Taxonomy" id="59729"/>
    <lineage>
        <taxon>Eukaryota</taxon>
        <taxon>Metazoa</taxon>
        <taxon>Chordata</taxon>
        <taxon>Craniata</taxon>
        <taxon>Vertebrata</taxon>
        <taxon>Euteleostomi</taxon>
        <taxon>Archelosauria</taxon>
        <taxon>Archosauria</taxon>
        <taxon>Dinosauria</taxon>
        <taxon>Saurischia</taxon>
        <taxon>Theropoda</taxon>
        <taxon>Coelurosauria</taxon>
        <taxon>Aves</taxon>
        <taxon>Neognathae</taxon>
        <taxon>Neoaves</taxon>
        <taxon>Telluraves</taxon>
        <taxon>Australaves</taxon>
        <taxon>Passeriformes</taxon>
        <taxon>Passeroidea</taxon>
        <taxon>Estrildidae</taxon>
        <taxon>Estrildinae</taxon>
        <taxon>Taeniopygia</taxon>
    </lineage>
</organism>
<evidence type="ECO:0000256" key="4">
    <source>
        <dbReference type="ARBA" id="ARBA00023180"/>
    </source>
</evidence>
<dbReference type="GO" id="GO:0009897">
    <property type="term" value="C:external side of plasma membrane"/>
    <property type="evidence" value="ECO:0007669"/>
    <property type="project" value="TreeGrafter"/>
</dbReference>
<reference evidence="7" key="3">
    <citation type="submission" date="2025-09" db="UniProtKB">
        <authorList>
            <consortium name="Ensembl"/>
        </authorList>
    </citation>
    <scope>IDENTIFICATION</scope>
</reference>
<reference evidence="7" key="2">
    <citation type="submission" date="2025-08" db="UniProtKB">
        <authorList>
            <consortium name="Ensembl"/>
        </authorList>
    </citation>
    <scope>IDENTIFICATION</scope>
</reference>
<dbReference type="InterPro" id="IPR015631">
    <property type="entry name" value="CD2/SLAM_rcpt"/>
</dbReference>
<keyword evidence="4" id="KW-0325">Glycoprotein</keyword>
<dbReference type="KEGG" id="tgu:115498489"/>
<evidence type="ECO:0000313" key="7">
    <source>
        <dbReference type="Ensembl" id="ENSTGUP00000025270.1"/>
    </source>
</evidence>
<keyword evidence="2" id="KW-0732">Signal</keyword>
<name>A0A674GS83_TAEGU</name>
<dbReference type="PANTHER" id="PTHR12080:SF56">
    <property type="entry name" value="NATURAL KILLER CELL RECEPTOR 2B4"/>
    <property type="match status" value="1"/>
</dbReference>
<dbReference type="SUPFAM" id="SSF48726">
    <property type="entry name" value="Immunoglobulin"/>
    <property type="match status" value="1"/>
</dbReference>
<reference evidence="7 8" key="1">
    <citation type="journal article" date="2010" name="Nature">
        <title>The genome of a songbird.</title>
        <authorList>
            <person name="Warren W.C."/>
            <person name="Clayton D.F."/>
            <person name="Ellegren H."/>
            <person name="Arnold A.P."/>
            <person name="Hillier L.W."/>
            <person name="Kunstner A."/>
            <person name="Searle S."/>
            <person name="White S."/>
            <person name="Vilella A.J."/>
            <person name="Fairley S."/>
            <person name="Heger A."/>
            <person name="Kong L."/>
            <person name="Ponting C.P."/>
            <person name="Jarvis E.D."/>
            <person name="Mello C.V."/>
            <person name="Minx P."/>
            <person name="Lovell P."/>
            <person name="Velho T.A."/>
            <person name="Ferris M."/>
            <person name="Balakrishnan C.N."/>
            <person name="Sinha S."/>
            <person name="Blatti C."/>
            <person name="London S.E."/>
            <person name="Li Y."/>
            <person name="Lin Y.C."/>
            <person name="George J."/>
            <person name="Sweedler J."/>
            <person name="Southey B."/>
            <person name="Gunaratne P."/>
            <person name="Watson M."/>
            <person name="Nam K."/>
            <person name="Backstrom N."/>
            <person name="Smeds L."/>
            <person name="Nabholz B."/>
            <person name="Itoh Y."/>
            <person name="Whitney O."/>
            <person name="Pfenning A.R."/>
            <person name="Howard J."/>
            <person name="Volker M."/>
            <person name="Skinner B.M."/>
            <person name="Griffin D.K."/>
            <person name="Ye L."/>
            <person name="McLaren W.M."/>
            <person name="Flicek P."/>
            <person name="Quesada V."/>
            <person name="Velasco G."/>
            <person name="Lopez-Otin C."/>
            <person name="Puente X.S."/>
            <person name="Olender T."/>
            <person name="Lancet D."/>
            <person name="Smit A.F."/>
            <person name="Hubley R."/>
            <person name="Konkel M.K."/>
            <person name="Walker J.A."/>
            <person name="Batzer M.A."/>
            <person name="Gu W."/>
            <person name="Pollock D.D."/>
            <person name="Chen L."/>
            <person name="Cheng Z."/>
            <person name="Eichler E.E."/>
            <person name="Stapley J."/>
            <person name="Slate J."/>
            <person name="Ekblom R."/>
            <person name="Birkhead T."/>
            <person name="Burke T."/>
            <person name="Burt D."/>
            <person name="Scharff C."/>
            <person name="Adam I."/>
            <person name="Richard H."/>
            <person name="Sultan M."/>
            <person name="Soldatov A."/>
            <person name="Lehrach H."/>
            <person name="Edwards S.V."/>
            <person name="Yang S.P."/>
            <person name="Li X."/>
            <person name="Graves T."/>
            <person name="Fulton L."/>
            <person name="Nelson J."/>
            <person name="Chinwalla A."/>
            <person name="Hou S."/>
            <person name="Mardis E.R."/>
            <person name="Wilson R.K."/>
        </authorList>
    </citation>
    <scope>NUCLEOTIDE SEQUENCE [LARGE SCALE GENOMIC DNA]</scope>
</reference>
<feature type="region of interest" description="Disordered" evidence="5">
    <location>
        <begin position="25"/>
        <end position="51"/>
    </location>
</feature>
<dbReference type="InParanoid" id="A0A674GS83"/>
<evidence type="ECO:0000313" key="8">
    <source>
        <dbReference type="Proteomes" id="UP000007754"/>
    </source>
</evidence>
<evidence type="ECO:0000256" key="3">
    <source>
        <dbReference type="ARBA" id="ARBA00023136"/>
    </source>
</evidence>
<dbReference type="OMA" id="VDIHGTH"/>
<sequence length="434" mass="47024">MGMGIEPVWDNGRGEIWDEEWTQNQSGMVGRERKSWEGGGERAPSGPEVAPAVTRFPLEPRSLSWGHSLRRGSGSGSPECQNRAVAAGGSLCLVPDKPLRNWISIQWKVEINSSTLQQILTATRDGTVSHPRGPFHGRAKFHQGNLSLCISPAHGADNGVYRAEFESSSRILSRCFRVSVWEPVAQPELKSQILQRGRGWCRLALLCSSPGNVSYSWACPGAPPGEGPGPLPGPGPDPIPGIPSRLVRRLPEGAEPQICLCNVSGPAGWSAARAPLTCPAIPDDFGHWTLLAVVVAVAVGLTLLLVGGCCWWRKRRKNSREETPGTPPGPPEQELTVYAEVGENKPRQDPAGPGEATQEGATVYAVVSPRTLEHPRHREEPGNSTVYSMVQFSRRPSSIKRKRLDPALVSTAYLEDNGGYRRLGFPNPAGHQRP</sequence>
<dbReference type="InterPro" id="IPR036179">
    <property type="entry name" value="Ig-like_dom_sf"/>
</dbReference>
<evidence type="ECO:0008006" key="9">
    <source>
        <dbReference type="Google" id="ProtNLM"/>
    </source>
</evidence>
<keyword evidence="6" id="KW-0812">Transmembrane</keyword>
<keyword evidence="6" id="KW-1133">Transmembrane helix</keyword>
<dbReference type="AlphaFoldDB" id="A0A674GS83"/>
<dbReference type="GeneTree" id="ENSGT00940000174123"/>
<proteinExistence type="predicted"/>
<dbReference type="PANTHER" id="PTHR12080">
    <property type="entry name" value="SIGNALING LYMPHOCYTIC ACTIVATION MOLECULE"/>
    <property type="match status" value="1"/>
</dbReference>
<dbReference type="Proteomes" id="UP000007754">
    <property type="component" value="Chromosome 25"/>
</dbReference>
<dbReference type="GO" id="GO:0042288">
    <property type="term" value="F:MHC class I protein binding"/>
    <property type="evidence" value="ECO:0007669"/>
    <property type="project" value="TreeGrafter"/>
</dbReference>
<dbReference type="Gene3D" id="2.60.40.10">
    <property type="entry name" value="Immunoglobulins"/>
    <property type="match status" value="1"/>
</dbReference>
<accession>A0A674GS83</accession>
<keyword evidence="8" id="KW-1185">Reference proteome</keyword>
<evidence type="ECO:0000256" key="5">
    <source>
        <dbReference type="SAM" id="MobiDB-lite"/>
    </source>
</evidence>
<keyword evidence="3 6" id="KW-0472">Membrane</keyword>
<gene>
    <name evidence="7" type="primary">LOC115498489</name>
</gene>
<protein>
    <recommendedName>
        <fullName evidence="9">Ig-like domain-containing protein</fullName>
    </recommendedName>
</protein>
<dbReference type="InterPro" id="IPR013783">
    <property type="entry name" value="Ig-like_fold"/>
</dbReference>
<dbReference type="Ensembl" id="ENSTGUT00000029740.1">
    <property type="protein sequence ID" value="ENSTGUP00000025270.1"/>
    <property type="gene ID" value="ENSTGUG00000019189.1"/>
</dbReference>